<sequence>MDAWEVVDQKTVDTVPTFTLRERDEMDIEEVYDATMSGLYVFEMKKVTNLRGAVVFAQQLLLQEAEAKGYNVFLTQGWKVTRLRKGKQERAEVRYWGRPASIPGKPAQPRGPPFLAMLDERVGI</sequence>
<gene>
    <name evidence="1" type="ORF">L227DRAFT_572999</name>
</gene>
<accession>A0A5C2SJ36</accession>
<name>A0A5C2SJ36_9APHY</name>
<dbReference type="EMBL" id="ML122257">
    <property type="protein sequence ID" value="RPD63159.1"/>
    <property type="molecule type" value="Genomic_DNA"/>
</dbReference>
<reference evidence="1" key="1">
    <citation type="journal article" date="2018" name="Genome Biol. Evol.">
        <title>Genomics and development of Lentinus tigrinus, a white-rot wood-decaying mushroom with dimorphic fruiting bodies.</title>
        <authorList>
            <person name="Wu B."/>
            <person name="Xu Z."/>
            <person name="Knudson A."/>
            <person name="Carlson A."/>
            <person name="Chen N."/>
            <person name="Kovaka S."/>
            <person name="LaButti K."/>
            <person name="Lipzen A."/>
            <person name="Pennachio C."/>
            <person name="Riley R."/>
            <person name="Schakwitz W."/>
            <person name="Umezawa K."/>
            <person name="Ohm R.A."/>
            <person name="Grigoriev I.V."/>
            <person name="Nagy L.G."/>
            <person name="Gibbons J."/>
            <person name="Hibbett D."/>
        </authorList>
    </citation>
    <scope>NUCLEOTIDE SEQUENCE [LARGE SCALE GENOMIC DNA]</scope>
    <source>
        <strain evidence="1">ALCF2SS1-6</strain>
    </source>
</reference>
<organism evidence="1 2">
    <name type="scientific">Lentinus tigrinus ALCF2SS1-6</name>
    <dbReference type="NCBI Taxonomy" id="1328759"/>
    <lineage>
        <taxon>Eukaryota</taxon>
        <taxon>Fungi</taxon>
        <taxon>Dikarya</taxon>
        <taxon>Basidiomycota</taxon>
        <taxon>Agaricomycotina</taxon>
        <taxon>Agaricomycetes</taxon>
        <taxon>Polyporales</taxon>
        <taxon>Polyporaceae</taxon>
        <taxon>Lentinus</taxon>
    </lineage>
</organism>
<proteinExistence type="predicted"/>
<evidence type="ECO:0000313" key="2">
    <source>
        <dbReference type="Proteomes" id="UP000313359"/>
    </source>
</evidence>
<protein>
    <submittedName>
        <fullName evidence="1">Uncharacterized protein</fullName>
    </submittedName>
</protein>
<dbReference type="AlphaFoldDB" id="A0A5C2SJ36"/>
<evidence type="ECO:0000313" key="1">
    <source>
        <dbReference type="EMBL" id="RPD63159.1"/>
    </source>
</evidence>
<keyword evidence="2" id="KW-1185">Reference proteome</keyword>
<dbReference type="OrthoDB" id="3349961at2759"/>
<dbReference type="Proteomes" id="UP000313359">
    <property type="component" value="Unassembled WGS sequence"/>
</dbReference>